<dbReference type="Pfam" id="PF01769">
    <property type="entry name" value="MgtE"/>
    <property type="match status" value="1"/>
</dbReference>
<feature type="transmembrane region" description="Helical" evidence="9">
    <location>
        <begin position="13"/>
        <end position="33"/>
    </location>
</feature>
<sequence length="186" mass="19043">MPENWTVGAISRAMLPVLLPLTVVEVGSGLVLGTFEADLYAHPSLLVLVPVTIGMAGNLGSILASRLSTAFHLGTLSFDPRDDDLAGNALATMALALTLFPLAGVGAWAIKAVTGTTDLGVVTVVLVSLTSGAALALLAIAVTLVSTYAAYHLELDPDDVVIPVVTNTCDVLGVVILYAVVQVLVP</sequence>
<evidence type="ECO:0000256" key="4">
    <source>
        <dbReference type="ARBA" id="ARBA00022692"/>
    </source>
</evidence>
<evidence type="ECO:0000256" key="3">
    <source>
        <dbReference type="ARBA" id="ARBA00022448"/>
    </source>
</evidence>
<keyword evidence="4 9" id="KW-0812">Transmembrane</keyword>
<dbReference type="InterPro" id="IPR036739">
    <property type="entry name" value="SLC41_membr_dom_sf"/>
</dbReference>
<organism evidence="11 12">
    <name type="scientific">Halospeciosus flavus</name>
    <dbReference type="NCBI Taxonomy" id="3032283"/>
    <lineage>
        <taxon>Archaea</taxon>
        <taxon>Methanobacteriati</taxon>
        <taxon>Methanobacteriota</taxon>
        <taxon>Stenosarchaea group</taxon>
        <taxon>Halobacteria</taxon>
        <taxon>Halobacteriales</taxon>
        <taxon>Halobacteriaceae</taxon>
        <taxon>Halospeciosus</taxon>
    </lineage>
</organism>
<dbReference type="InterPro" id="IPR006667">
    <property type="entry name" value="SLC41_membr_dom"/>
</dbReference>
<dbReference type="Proteomes" id="UP001596447">
    <property type="component" value="Unassembled WGS sequence"/>
</dbReference>
<keyword evidence="6 9" id="KW-1133">Transmembrane helix</keyword>
<feature type="domain" description="SLC41A/MgtE integral membrane" evidence="10">
    <location>
        <begin position="49"/>
        <end position="179"/>
    </location>
</feature>
<keyword evidence="5" id="KW-0460">Magnesium</keyword>
<evidence type="ECO:0000259" key="10">
    <source>
        <dbReference type="Pfam" id="PF01769"/>
    </source>
</evidence>
<keyword evidence="7" id="KW-0406">Ion transport</keyword>
<dbReference type="RefSeq" id="WP_279527868.1">
    <property type="nucleotide sequence ID" value="NZ_CP122312.1"/>
</dbReference>
<feature type="transmembrane region" description="Helical" evidence="9">
    <location>
        <begin position="45"/>
        <end position="65"/>
    </location>
</feature>
<dbReference type="PANTHER" id="PTHR16228">
    <property type="entry name" value="DIVALENT CATION TRANSPORTER SOLUTE CARRIER FAMILY 41"/>
    <property type="match status" value="1"/>
</dbReference>
<gene>
    <name evidence="11" type="ORF">ACFQJ9_17125</name>
</gene>
<protein>
    <submittedName>
        <fullName evidence="11">Magnesium transporter</fullName>
    </submittedName>
</protein>
<evidence type="ECO:0000256" key="7">
    <source>
        <dbReference type="ARBA" id="ARBA00023065"/>
    </source>
</evidence>
<dbReference type="InterPro" id="IPR045349">
    <property type="entry name" value="SLC41A1-3"/>
</dbReference>
<evidence type="ECO:0000256" key="2">
    <source>
        <dbReference type="ARBA" id="ARBA00009749"/>
    </source>
</evidence>
<evidence type="ECO:0000256" key="9">
    <source>
        <dbReference type="SAM" id="Phobius"/>
    </source>
</evidence>
<accession>A0ABD5Z7E0</accession>
<dbReference type="GO" id="GO:0006811">
    <property type="term" value="P:monoatomic ion transport"/>
    <property type="evidence" value="ECO:0007669"/>
    <property type="project" value="UniProtKB-KW"/>
</dbReference>
<feature type="transmembrane region" description="Helical" evidence="9">
    <location>
        <begin position="85"/>
        <end position="110"/>
    </location>
</feature>
<reference evidence="11 12" key="1">
    <citation type="journal article" date="2019" name="Int. J. Syst. Evol. Microbiol.">
        <title>The Global Catalogue of Microorganisms (GCM) 10K type strain sequencing project: providing services to taxonomists for standard genome sequencing and annotation.</title>
        <authorList>
            <consortium name="The Broad Institute Genomics Platform"/>
            <consortium name="The Broad Institute Genome Sequencing Center for Infectious Disease"/>
            <person name="Wu L."/>
            <person name="Ma J."/>
        </authorList>
    </citation>
    <scope>NUCLEOTIDE SEQUENCE [LARGE SCALE GENOMIC DNA]</scope>
    <source>
        <strain evidence="11 12">XZGYJ-43</strain>
    </source>
</reference>
<evidence type="ECO:0000256" key="8">
    <source>
        <dbReference type="ARBA" id="ARBA00023136"/>
    </source>
</evidence>
<dbReference type="Gene3D" id="1.10.357.20">
    <property type="entry name" value="SLC41 divalent cation transporters, integral membrane domain"/>
    <property type="match status" value="1"/>
</dbReference>
<comment type="caution">
    <text evidence="11">The sequence shown here is derived from an EMBL/GenBank/DDBJ whole genome shotgun (WGS) entry which is preliminary data.</text>
</comment>
<evidence type="ECO:0000256" key="6">
    <source>
        <dbReference type="ARBA" id="ARBA00022989"/>
    </source>
</evidence>
<evidence type="ECO:0000256" key="1">
    <source>
        <dbReference type="ARBA" id="ARBA00004141"/>
    </source>
</evidence>
<keyword evidence="8 9" id="KW-0472">Membrane</keyword>
<dbReference type="SUPFAM" id="SSF161093">
    <property type="entry name" value="MgtE membrane domain-like"/>
    <property type="match status" value="1"/>
</dbReference>
<dbReference type="AlphaFoldDB" id="A0ABD5Z7E0"/>
<comment type="subcellular location">
    <subcellularLocation>
        <location evidence="1">Membrane</location>
        <topology evidence="1">Multi-pass membrane protein</topology>
    </subcellularLocation>
</comment>
<evidence type="ECO:0000313" key="12">
    <source>
        <dbReference type="Proteomes" id="UP001596447"/>
    </source>
</evidence>
<evidence type="ECO:0000313" key="11">
    <source>
        <dbReference type="EMBL" id="MFC7201109.1"/>
    </source>
</evidence>
<name>A0ABD5Z7E0_9EURY</name>
<comment type="similarity">
    <text evidence="2">Belongs to the SLC41A transporter family.</text>
</comment>
<feature type="transmembrane region" description="Helical" evidence="9">
    <location>
        <begin position="122"/>
        <end position="148"/>
    </location>
</feature>
<dbReference type="PANTHER" id="PTHR16228:SF7">
    <property type="entry name" value="SLC41A_MGTE INTEGRAL MEMBRANE DOMAIN-CONTAINING PROTEIN"/>
    <property type="match status" value="1"/>
</dbReference>
<proteinExistence type="inferred from homology"/>
<evidence type="ECO:0000256" key="5">
    <source>
        <dbReference type="ARBA" id="ARBA00022842"/>
    </source>
</evidence>
<dbReference type="GO" id="GO:0016020">
    <property type="term" value="C:membrane"/>
    <property type="evidence" value="ECO:0007669"/>
    <property type="project" value="UniProtKB-SubCell"/>
</dbReference>
<dbReference type="EMBL" id="JBHTAR010000011">
    <property type="protein sequence ID" value="MFC7201109.1"/>
    <property type="molecule type" value="Genomic_DNA"/>
</dbReference>
<feature type="transmembrane region" description="Helical" evidence="9">
    <location>
        <begin position="160"/>
        <end position="185"/>
    </location>
</feature>
<keyword evidence="3" id="KW-0813">Transport</keyword>
<keyword evidence="12" id="KW-1185">Reference proteome</keyword>